<sequence length="138" mass="16232">MAKKAKKLWLSSSGKQSKPTVPDTEKQLIEQKCNELIQTEFKPKYIDSPPTDHDFNYRTDIFGKWYRNYFYFCSTYNCPSPRAISPSFESRSARLEYVGPDCFNVAYMRHTGQWWEILHGLSLEECLSEIRNNPLLHP</sequence>
<dbReference type="EMBL" id="SRRZ01000064">
    <property type="protein sequence ID" value="NQE35786.1"/>
    <property type="molecule type" value="Genomic_DNA"/>
</dbReference>
<keyword evidence="3" id="KW-1185">Reference proteome</keyword>
<comment type="caution">
    <text evidence="2">The sequence shown here is derived from an EMBL/GenBank/DDBJ whole genome shotgun (WGS) entry which is preliminary data.</text>
</comment>
<dbReference type="RefSeq" id="WP_172189454.1">
    <property type="nucleotide sequence ID" value="NZ_CAWPPK010000279.1"/>
</dbReference>
<evidence type="ECO:0000256" key="1">
    <source>
        <dbReference type="SAM" id="MobiDB-lite"/>
    </source>
</evidence>
<name>A0ABX2CZG0_9CYAN</name>
<evidence type="ECO:0000313" key="3">
    <source>
        <dbReference type="Proteomes" id="UP000702425"/>
    </source>
</evidence>
<organism evidence="2 3">
    <name type="scientific">Microcoleus asticus IPMA8</name>
    <dbReference type="NCBI Taxonomy" id="2563858"/>
    <lineage>
        <taxon>Bacteria</taxon>
        <taxon>Bacillati</taxon>
        <taxon>Cyanobacteriota</taxon>
        <taxon>Cyanophyceae</taxon>
        <taxon>Oscillatoriophycideae</taxon>
        <taxon>Oscillatoriales</taxon>
        <taxon>Microcoleaceae</taxon>
        <taxon>Microcoleus</taxon>
        <taxon>Microcoleus asticus</taxon>
    </lineage>
</organism>
<dbReference type="Pfam" id="PF11225">
    <property type="entry name" value="DUF3024"/>
    <property type="match status" value="1"/>
</dbReference>
<reference evidence="2 3" key="1">
    <citation type="journal article" date="2020" name="Sci. Rep.">
        <title>A novel cyanobacterial geosmin producer, revising GeoA distribution and dispersion patterns in Bacteria.</title>
        <authorList>
            <person name="Churro C."/>
            <person name="Semedo-Aguiar A.P."/>
            <person name="Silva A.D."/>
            <person name="Pereira-Leal J.B."/>
            <person name="Leite R.B."/>
        </authorList>
    </citation>
    <scope>NUCLEOTIDE SEQUENCE [LARGE SCALE GENOMIC DNA]</scope>
    <source>
        <strain evidence="2 3">IPMA8</strain>
    </source>
</reference>
<dbReference type="Proteomes" id="UP000702425">
    <property type="component" value="Unassembled WGS sequence"/>
</dbReference>
<feature type="region of interest" description="Disordered" evidence="1">
    <location>
        <begin position="1"/>
        <end position="25"/>
    </location>
</feature>
<proteinExistence type="predicted"/>
<gene>
    <name evidence="2" type="ORF">E5S67_03522</name>
</gene>
<evidence type="ECO:0000313" key="2">
    <source>
        <dbReference type="EMBL" id="NQE35786.1"/>
    </source>
</evidence>
<feature type="compositionally biased region" description="Polar residues" evidence="1">
    <location>
        <begin position="10"/>
        <end position="19"/>
    </location>
</feature>
<protein>
    <submittedName>
        <fullName evidence="2">Uncharacterized protein</fullName>
    </submittedName>
</protein>
<dbReference type="InterPro" id="IPR021388">
    <property type="entry name" value="DUF3024"/>
</dbReference>
<accession>A0ABX2CZG0</accession>